<name>A0A8S1H5B9_9PELO</name>
<evidence type="ECO:0000313" key="2">
    <source>
        <dbReference type="Proteomes" id="UP000835052"/>
    </source>
</evidence>
<evidence type="ECO:0000313" key="1">
    <source>
        <dbReference type="EMBL" id="CAD6191466.1"/>
    </source>
</evidence>
<organism evidence="1 2">
    <name type="scientific">Caenorhabditis auriculariae</name>
    <dbReference type="NCBI Taxonomy" id="2777116"/>
    <lineage>
        <taxon>Eukaryota</taxon>
        <taxon>Metazoa</taxon>
        <taxon>Ecdysozoa</taxon>
        <taxon>Nematoda</taxon>
        <taxon>Chromadorea</taxon>
        <taxon>Rhabditida</taxon>
        <taxon>Rhabditina</taxon>
        <taxon>Rhabditomorpha</taxon>
        <taxon>Rhabditoidea</taxon>
        <taxon>Rhabditidae</taxon>
        <taxon>Peloderinae</taxon>
        <taxon>Caenorhabditis</taxon>
    </lineage>
</organism>
<dbReference type="OrthoDB" id="5789060at2759"/>
<accession>A0A8S1H5B9</accession>
<reference evidence="1" key="1">
    <citation type="submission" date="2020-10" db="EMBL/GenBank/DDBJ databases">
        <authorList>
            <person name="Kikuchi T."/>
        </authorList>
    </citation>
    <scope>NUCLEOTIDE SEQUENCE</scope>
    <source>
        <strain evidence="1">NKZ352</strain>
    </source>
</reference>
<comment type="caution">
    <text evidence="1">The sequence shown here is derived from an EMBL/GenBank/DDBJ whole genome shotgun (WGS) entry which is preliminary data.</text>
</comment>
<gene>
    <name evidence="1" type="ORF">CAUJ_LOCUS7385</name>
</gene>
<keyword evidence="2" id="KW-1185">Reference proteome</keyword>
<dbReference type="Proteomes" id="UP000835052">
    <property type="component" value="Unassembled WGS sequence"/>
</dbReference>
<dbReference type="AlphaFoldDB" id="A0A8S1H5B9"/>
<proteinExistence type="predicted"/>
<protein>
    <submittedName>
        <fullName evidence="1">Uncharacterized protein</fullName>
    </submittedName>
</protein>
<sequence length="179" mass="20203">MSQPPPAPIPAPTLNKGSEINFAEVPHETIEYCPDLLSGYSHSSGTISYDSIPEVVGRDGRTFSSDVDRAEFLRIVKNKSQQLREAEPVWQGIGYVAEIARTTDEILEQHFEQRTGAIQLNFSVTQSAVQLKVKKTRKSSVERHFNEDTAFKASPHHFERIFPDPNNHVPFLKKKNVDD</sequence>
<dbReference type="EMBL" id="CAJGYM010000021">
    <property type="protein sequence ID" value="CAD6191466.1"/>
    <property type="molecule type" value="Genomic_DNA"/>
</dbReference>